<evidence type="ECO:0000256" key="2">
    <source>
        <dbReference type="ARBA" id="ARBA00007193"/>
    </source>
</evidence>
<evidence type="ECO:0000256" key="11">
    <source>
        <dbReference type="ARBA" id="ARBA00023201"/>
    </source>
</evidence>
<name>A0AAV5WKX4_9BILA</name>
<dbReference type="AlphaFoldDB" id="A0AAV5WKX4"/>
<feature type="transmembrane region" description="Helical" evidence="14">
    <location>
        <begin position="30"/>
        <end position="51"/>
    </location>
</feature>
<evidence type="ECO:0000256" key="12">
    <source>
        <dbReference type="ARBA" id="ARBA00023303"/>
    </source>
</evidence>
<dbReference type="Gene3D" id="2.60.470.10">
    <property type="entry name" value="Acid-sensing ion channels like domains"/>
    <property type="match status" value="1"/>
</dbReference>
<feature type="non-terminal residue" evidence="15">
    <location>
        <position position="1"/>
    </location>
</feature>
<evidence type="ECO:0008006" key="17">
    <source>
        <dbReference type="Google" id="ProtNLM"/>
    </source>
</evidence>
<protein>
    <recommendedName>
        <fullName evidence="17">Ion channel</fullName>
    </recommendedName>
</protein>
<evidence type="ECO:0000256" key="8">
    <source>
        <dbReference type="ARBA" id="ARBA00023065"/>
    </source>
</evidence>
<evidence type="ECO:0000313" key="15">
    <source>
        <dbReference type="EMBL" id="GMT30522.1"/>
    </source>
</evidence>
<dbReference type="InterPro" id="IPR001873">
    <property type="entry name" value="ENaC"/>
</dbReference>
<dbReference type="Proteomes" id="UP001432322">
    <property type="component" value="Unassembled WGS sequence"/>
</dbReference>
<keyword evidence="11 13" id="KW-0739">Sodium transport</keyword>
<keyword evidence="16" id="KW-1185">Reference proteome</keyword>
<evidence type="ECO:0000256" key="3">
    <source>
        <dbReference type="ARBA" id="ARBA00022448"/>
    </source>
</evidence>
<dbReference type="PANTHER" id="PTHR11690:SF269">
    <property type="entry name" value="DEGENERIN-LIKE PROTEIN ASIC-2"/>
    <property type="match status" value="1"/>
</dbReference>
<keyword evidence="10" id="KW-0325">Glycoprotein</keyword>
<keyword evidence="6 14" id="KW-1133">Transmembrane helix</keyword>
<keyword evidence="7" id="KW-0915">Sodium</keyword>
<keyword evidence="8 13" id="KW-0406">Ion transport</keyword>
<evidence type="ECO:0000256" key="14">
    <source>
        <dbReference type="SAM" id="Phobius"/>
    </source>
</evidence>
<evidence type="ECO:0000313" key="16">
    <source>
        <dbReference type="Proteomes" id="UP001432322"/>
    </source>
</evidence>
<evidence type="ECO:0000256" key="6">
    <source>
        <dbReference type="ARBA" id="ARBA00022989"/>
    </source>
</evidence>
<comment type="similarity">
    <text evidence="2 13">Belongs to the amiloride-sensitive sodium channel (TC 1.A.6) family.</text>
</comment>
<comment type="caution">
    <text evidence="15">The sequence shown here is derived from an EMBL/GenBank/DDBJ whole genome shotgun (WGS) entry which is preliminary data.</text>
</comment>
<sequence>RPDFKTILVDFADWSTLSGLKHIISTTRNVFRVAWTAIFLLLCAVFAYFLYLSITTYLSYPSQYATQIIFEEPIFPRVSLCNLNAFKYLEMPTQPAFGALYAMQESYRLTKQGKTVTTDVYGFQTMDRFEMYNNARLAHMVLSSQMSESDRGKLAYDYSDIITECTFMGIACSSSDFIPFFHPEFGRCFTFASNRSVTRVGALNQLRLLLTTNAYQSRGLKWANLPTTERVGFKVAVHTADQYPDIDRYGVNVSPGQQTAIGVNQFRMERLDKPYGRCTINQTADDNFYSSYEYSIGSCLDTCRQQFTVEKCSCAHPIWRKADNDSYCSTVPQYKCLISLRGDQTKSNATDRNLNAIRDCECYDPCVETRITMTVSLSSYPAIQYSVGTGTNSQFSKLYEEQGGGRDTTTTTTTSAPGVDPDNEIGCLSNLNTTIRDDVLYATDSFNLLRICNGDPICKVKITPATGGLKWHQNWPCYYKKCSRPDAATRKGQFECKDVLPNINFVPNSKDVPGWPGWEKGDEPPTLLGCLDSDPAPAADNSCSKTGIYMTVILVRWKLWVWKVGLSNALGRKKRAVDDGGLSANIKVSTTASPANTTSVDNPGLGSCDTWNMNFDSVEECNSWYQKNGLILQVYVDSLQYTKWTQGATLSLLNVLIEIGGNAGLWLGISFISCLELIGLVGIVFYQCLTCRRRKRETQLNDERNQRKRRDSLSD</sequence>
<keyword evidence="12 13" id="KW-0407">Ion channel</keyword>
<dbReference type="PRINTS" id="PR01078">
    <property type="entry name" value="AMINACHANNEL"/>
</dbReference>
<dbReference type="GO" id="GO:0005886">
    <property type="term" value="C:plasma membrane"/>
    <property type="evidence" value="ECO:0007669"/>
    <property type="project" value="TreeGrafter"/>
</dbReference>
<dbReference type="PANTHER" id="PTHR11690">
    <property type="entry name" value="AMILORIDE-SENSITIVE SODIUM CHANNEL-RELATED"/>
    <property type="match status" value="1"/>
</dbReference>
<evidence type="ECO:0000256" key="10">
    <source>
        <dbReference type="ARBA" id="ARBA00023180"/>
    </source>
</evidence>
<dbReference type="Pfam" id="PF00858">
    <property type="entry name" value="ASC"/>
    <property type="match status" value="2"/>
</dbReference>
<evidence type="ECO:0000256" key="13">
    <source>
        <dbReference type="RuleBase" id="RU000679"/>
    </source>
</evidence>
<dbReference type="EMBL" id="BTSY01000005">
    <property type="protein sequence ID" value="GMT30522.1"/>
    <property type="molecule type" value="Genomic_DNA"/>
</dbReference>
<dbReference type="Gene3D" id="1.10.287.770">
    <property type="entry name" value="YojJ-like"/>
    <property type="match status" value="1"/>
</dbReference>
<organism evidence="15 16">
    <name type="scientific">Pristionchus fissidentatus</name>
    <dbReference type="NCBI Taxonomy" id="1538716"/>
    <lineage>
        <taxon>Eukaryota</taxon>
        <taxon>Metazoa</taxon>
        <taxon>Ecdysozoa</taxon>
        <taxon>Nematoda</taxon>
        <taxon>Chromadorea</taxon>
        <taxon>Rhabditida</taxon>
        <taxon>Rhabditina</taxon>
        <taxon>Diplogasteromorpha</taxon>
        <taxon>Diplogasteroidea</taxon>
        <taxon>Neodiplogasteridae</taxon>
        <taxon>Pristionchus</taxon>
    </lineage>
</organism>
<keyword evidence="5 13" id="KW-0812">Transmembrane</keyword>
<accession>A0AAV5WKX4</accession>
<proteinExistence type="inferred from homology"/>
<feature type="transmembrane region" description="Helical" evidence="14">
    <location>
        <begin position="663"/>
        <end position="686"/>
    </location>
</feature>
<evidence type="ECO:0000256" key="5">
    <source>
        <dbReference type="ARBA" id="ARBA00022692"/>
    </source>
</evidence>
<evidence type="ECO:0000256" key="9">
    <source>
        <dbReference type="ARBA" id="ARBA00023136"/>
    </source>
</evidence>
<keyword evidence="4 13" id="KW-0894">Sodium channel</keyword>
<evidence type="ECO:0000256" key="1">
    <source>
        <dbReference type="ARBA" id="ARBA00004141"/>
    </source>
</evidence>
<evidence type="ECO:0000256" key="4">
    <source>
        <dbReference type="ARBA" id="ARBA00022461"/>
    </source>
</evidence>
<keyword evidence="3 13" id="KW-0813">Transport</keyword>
<comment type="subcellular location">
    <subcellularLocation>
        <location evidence="1">Membrane</location>
        <topology evidence="1">Multi-pass membrane protein</topology>
    </subcellularLocation>
</comment>
<reference evidence="15" key="1">
    <citation type="submission" date="2023-10" db="EMBL/GenBank/DDBJ databases">
        <title>Genome assembly of Pristionchus species.</title>
        <authorList>
            <person name="Yoshida K."/>
            <person name="Sommer R.J."/>
        </authorList>
    </citation>
    <scope>NUCLEOTIDE SEQUENCE</scope>
    <source>
        <strain evidence="15">RS5133</strain>
    </source>
</reference>
<dbReference type="GO" id="GO:0015280">
    <property type="term" value="F:ligand-gated sodium channel activity"/>
    <property type="evidence" value="ECO:0007669"/>
    <property type="project" value="TreeGrafter"/>
</dbReference>
<evidence type="ECO:0000256" key="7">
    <source>
        <dbReference type="ARBA" id="ARBA00023053"/>
    </source>
</evidence>
<keyword evidence="9 14" id="KW-0472">Membrane</keyword>
<gene>
    <name evidence="15" type="ORF">PFISCL1PPCAC_21819</name>
</gene>